<dbReference type="Gene3D" id="1.10.510.10">
    <property type="entry name" value="Transferase(Phosphotransferase) domain 1"/>
    <property type="match status" value="1"/>
</dbReference>
<dbReference type="PROSITE" id="PS50011">
    <property type="entry name" value="PROTEIN_KINASE_DOM"/>
    <property type="match status" value="1"/>
</dbReference>
<dbReference type="GO" id="GO:0005886">
    <property type="term" value="C:plasma membrane"/>
    <property type="evidence" value="ECO:0007669"/>
    <property type="project" value="TreeGrafter"/>
</dbReference>
<dbReference type="EMBL" id="OX459124">
    <property type="protein sequence ID" value="CAI9111839.1"/>
    <property type="molecule type" value="Genomic_DNA"/>
</dbReference>
<dbReference type="GO" id="GO:0004674">
    <property type="term" value="F:protein serine/threonine kinase activity"/>
    <property type="evidence" value="ECO:0007669"/>
    <property type="project" value="TreeGrafter"/>
</dbReference>
<dbReference type="SMART" id="SM00220">
    <property type="entry name" value="S_TKc"/>
    <property type="match status" value="1"/>
</dbReference>
<gene>
    <name evidence="2" type="ORF">OLC1_LOCUS19137</name>
</gene>
<dbReference type="GO" id="GO:0005524">
    <property type="term" value="F:ATP binding"/>
    <property type="evidence" value="ECO:0007669"/>
    <property type="project" value="InterPro"/>
</dbReference>
<dbReference type="Proteomes" id="UP001161247">
    <property type="component" value="Chromosome 7"/>
</dbReference>
<organism evidence="2 3">
    <name type="scientific">Oldenlandia corymbosa var. corymbosa</name>
    <dbReference type="NCBI Taxonomy" id="529605"/>
    <lineage>
        <taxon>Eukaryota</taxon>
        <taxon>Viridiplantae</taxon>
        <taxon>Streptophyta</taxon>
        <taxon>Embryophyta</taxon>
        <taxon>Tracheophyta</taxon>
        <taxon>Spermatophyta</taxon>
        <taxon>Magnoliopsida</taxon>
        <taxon>eudicotyledons</taxon>
        <taxon>Gunneridae</taxon>
        <taxon>Pentapetalae</taxon>
        <taxon>asterids</taxon>
        <taxon>lamiids</taxon>
        <taxon>Gentianales</taxon>
        <taxon>Rubiaceae</taxon>
        <taxon>Rubioideae</taxon>
        <taxon>Spermacoceae</taxon>
        <taxon>Hedyotis-Oldenlandia complex</taxon>
        <taxon>Oldenlandia</taxon>
    </lineage>
</organism>
<dbReference type="PIRSF" id="PIRSF000654">
    <property type="entry name" value="Integrin-linked_kinase"/>
    <property type="match status" value="1"/>
</dbReference>
<dbReference type="Pfam" id="PF00069">
    <property type="entry name" value="Pkinase"/>
    <property type="match status" value="1"/>
</dbReference>
<dbReference type="PANTHER" id="PTHR44329:SF160">
    <property type="entry name" value="OS05G0577700 PROTEIN"/>
    <property type="match status" value="1"/>
</dbReference>
<evidence type="ECO:0000313" key="2">
    <source>
        <dbReference type="EMBL" id="CAI9111839.1"/>
    </source>
</evidence>
<dbReference type="AlphaFoldDB" id="A0AAV1DYH8"/>
<feature type="domain" description="Protein kinase" evidence="1">
    <location>
        <begin position="16"/>
        <end position="269"/>
    </location>
</feature>
<keyword evidence="3" id="KW-1185">Reference proteome</keyword>
<proteinExistence type="predicted"/>
<dbReference type="SUPFAM" id="SSF56112">
    <property type="entry name" value="Protein kinase-like (PK-like)"/>
    <property type="match status" value="1"/>
</dbReference>
<evidence type="ECO:0000313" key="3">
    <source>
        <dbReference type="Proteomes" id="UP001161247"/>
    </source>
</evidence>
<dbReference type="InterPro" id="IPR051681">
    <property type="entry name" value="Ser/Thr_Kinases-Pseudokinases"/>
</dbReference>
<reference evidence="2" key="1">
    <citation type="submission" date="2023-03" db="EMBL/GenBank/DDBJ databases">
        <authorList>
            <person name="Julca I."/>
        </authorList>
    </citation>
    <scope>NUCLEOTIDE SEQUENCE</scope>
</reference>
<dbReference type="PROSITE" id="PS00108">
    <property type="entry name" value="PROTEIN_KINASE_ST"/>
    <property type="match status" value="1"/>
</dbReference>
<accession>A0AAV1DYH8</accession>
<protein>
    <submittedName>
        <fullName evidence="2">OLC1v1012162C1</fullName>
    </submittedName>
</protein>
<dbReference type="InterPro" id="IPR000719">
    <property type="entry name" value="Prot_kinase_dom"/>
</dbReference>
<sequence>MEENQEETKDFNWGKVEWGKRIAGGAYGIVFLCQYGGKKVAIKVICAGEEDIDGVETAELSFLREVSTCSLLDHPNIAKFITAKEDVNPPLKDLKNSGFCGVIVSEYLEGGTLASYVRHHKKLALKEKIKLALEVARGLYYLHSKNIAHRDVKLDNLLLDGQGRVKIIDFGVSRIETEDMSVKVGTKGYIAPEVLVSNSYNHRCDVFSFGICLWELYYLKRFGSSLASSTPQIGKDCPKKLADLMRRCWTDPSTRPEMAEVVKTLEDVLKKAERSPFGCFSFLKR</sequence>
<evidence type="ECO:0000259" key="1">
    <source>
        <dbReference type="PROSITE" id="PS50011"/>
    </source>
</evidence>
<dbReference type="InterPro" id="IPR008271">
    <property type="entry name" value="Ser/Thr_kinase_AS"/>
</dbReference>
<dbReference type="PANTHER" id="PTHR44329">
    <property type="entry name" value="SERINE/THREONINE-PROTEIN KINASE TNNI3K-RELATED"/>
    <property type="match status" value="1"/>
</dbReference>
<name>A0AAV1DYH8_OLDCO</name>
<dbReference type="InterPro" id="IPR011009">
    <property type="entry name" value="Kinase-like_dom_sf"/>
</dbReference>